<organism evidence="1 2">
    <name type="scientific">Halogeometricum limi</name>
    <dbReference type="NCBI Taxonomy" id="555875"/>
    <lineage>
        <taxon>Archaea</taxon>
        <taxon>Methanobacteriati</taxon>
        <taxon>Methanobacteriota</taxon>
        <taxon>Stenosarchaea group</taxon>
        <taxon>Halobacteria</taxon>
        <taxon>Halobacteriales</taxon>
        <taxon>Haloferacaceae</taxon>
        <taxon>Halogeometricum</taxon>
    </lineage>
</organism>
<dbReference type="Proteomes" id="UP000243250">
    <property type="component" value="Unassembled WGS sequence"/>
</dbReference>
<protein>
    <submittedName>
        <fullName evidence="1">Uncharacterized protein</fullName>
    </submittedName>
</protein>
<dbReference type="STRING" id="555875.SAMN04488124_1836"/>
<keyword evidence="2" id="KW-1185">Reference proteome</keyword>
<reference evidence="2" key="1">
    <citation type="submission" date="2016-10" db="EMBL/GenBank/DDBJ databases">
        <authorList>
            <person name="Varghese N."/>
            <person name="Submissions S."/>
        </authorList>
    </citation>
    <scope>NUCLEOTIDE SEQUENCE [LARGE SCALE GENOMIC DNA]</scope>
    <source>
        <strain evidence="2">CGMCC 1.8711</strain>
    </source>
</reference>
<dbReference type="EMBL" id="FOYS01000003">
    <property type="protein sequence ID" value="SFR50028.1"/>
    <property type="molecule type" value="Genomic_DNA"/>
</dbReference>
<proteinExistence type="predicted"/>
<dbReference type="InterPro" id="IPR006311">
    <property type="entry name" value="TAT_signal"/>
</dbReference>
<evidence type="ECO:0000313" key="2">
    <source>
        <dbReference type="Proteomes" id="UP000243250"/>
    </source>
</evidence>
<name>A0A1I6H6G2_9EURY</name>
<dbReference type="PROSITE" id="PS51318">
    <property type="entry name" value="TAT"/>
    <property type="match status" value="1"/>
</dbReference>
<dbReference type="OrthoDB" id="282577at2157"/>
<sequence length="159" mass="17252">MDEGGSPLSRRRFLGASVAGIAALAGCGGVNAQNDRPDDTASLGYVRLLNRHEEAHVVHVLVERGDEVVFWSSYDLPGAAGELTTTNVDGPWVDETGEGAYRVYFRVDDRQEWKTFSTAESDLDCYGLEARVNDGAGLGLWVEHQPDVCTEATTTETES</sequence>
<dbReference type="AlphaFoldDB" id="A0A1I6H6G2"/>
<accession>A0A1I6H6G2</accession>
<gene>
    <name evidence="1" type="ORF">SAMN04488124_1836</name>
</gene>
<evidence type="ECO:0000313" key="1">
    <source>
        <dbReference type="EMBL" id="SFR50028.1"/>
    </source>
</evidence>
<dbReference type="RefSeq" id="WP_089879673.1">
    <property type="nucleotide sequence ID" value="NZ_FOYS01000003.1"/>
</dbReference>